<dbReference type="PANTHER" id="PTHR46254">
    <property type="entry name" value="PROTEIN GVQW1-RELATED"/>
    <property type="match status" value="1"/>
</dbReference>
<protein>
    <submittedName>
        <fullName evidence="1">Uncharacterized protein</fullName>
    </submittedName>
</protein>
<name>A0A8I5NE40_PAPAN</name>
<evidence type="ECO:0000313" key="2">
    <source>
        <dbReference type="Proteomes" id="UP000028761"/>
    </source>
</evidence>
<reference evidence="1" key="3">
    <citation type="submission" date="2025-09" db="UniProtKB">
        <authorList>
            <consortium name="Ensembl"/>
        </authorList>
    </citation>
    <scope>IDENTIFICATION</scope>
</reference>
<keyword evidence="2" id="KW-1185">Reference proteome</keyword>
<dbReference type="AlphaFoldDB" id="A0A8I5NE40"/>
<dbReference type="PANTHER" id="PTHR46254:SF6">
    <property type="entry name" value="HIGH MOBILITY GROUP AT-HOOK 2"/>
    <property type="match status" value="1"/>
</dbReference>
<reference evidence="1 2" key="1">
    <citation type="submission" date="2012-03" db="EMBL/GenBank/DDBJ databases">
        <title>Whole Genome Assembly of Papio anubis.</title>
        <authorList>
            <person name="Liu Y.L."/>
            <person name="Abraham K.A."/>
            <person name="Akbar H.A."/>
            <person name="Ali S.A."/>
            <person name="Anosike U.A."/>
            <person name="Aqrawi P.A."/>
            <person name="Arias F.A."/>
            <person name="Attaway T.A."/>
            <person name="Awwad R.A."/>
            <person name="Babu C.B."/>
            <person name="Bandaranaike D.B."/>
            <person name="Battles P.B."/>
            <person name="Bell A.B."/>
            <person name="Beltran B.B."/>
            <person name="Berhane-Mersha D.B."/>
            <person name="Bess C.B."/>
            <person name="Bickham C.B."/>
            <person name="Bolden T.B."/>
            <person name="Carter K.C."/>
            <person name="Chau D.C."/>
            <person name="Chavez A.C."/>
            <person name="Clerc-Blankenburg K.C."/>
            <person name="Coyle M.C."/>
            <person name="Dao M.D."/>
            <person name="Davila M.L.D."/>
            <person name="Davy-Carroll L.D."/>
            <person name="Denson S.D."/>
            <person name="Dinh H.D."/>
            <person name="Fernandez S.F."/>
            <person name="Fernando P.F."/>
            <person name="Forbes L.F."/>
            <person name="Francis C.F."/>
            <person name="Francisco L.F."/>
            <person name="Fu Q.F."/>
            <person name="Garcia-Iii R.G."/>
            <person name="Garrett T.G."/>
            <person name="Gross S.G."/>
            <person name="Gubbala S.G."/>
            <person name="Hirani K.H."/>
            <person name="Hogues M.H."/>
            <person name="Hollins B.H."/>
            <person name="Jackson L.J."/>
            <person name="Javaid M.J."/>
            <person name="Jhangiani S.J."/>
            <person name="Johnson A.J."/>
            <person name="Johnson B.J."/>
            <person name="Jones J.J."/>
            <person name="Joshi V.J."/>
            <person name="Kalu J.K."/>
            <person name="Khan N.K."/>
            <person name="Korchina V.K."/>
            <person name="Kovar C.K."/>
            <person name="Lago L.L."/>
            <person name="Lara F.L."/>
            <person name="Le T.-K.L."/>
            <person name="Lee S.L."/>
            <person name="Legall-Iii F.L."/>
            <person name="Lemon S.L."/>
            <person name="Liu J.L."/>
            <person name="Liu Y.-S.L."/>
            <person name="Liyanage D.L."/>
            <person name="Lopez J.L."/>
            <person name="Lorensuhewa L.L."/>
            <person name="Mata R.M."/>
            <person name="Mathew T.M."/>
            <person name="Mercado C.M."/>
            <person name="Mercado I.M."/>
            <person name="Morales K.M."/>
            <person name="Morgan M.M."/>
            <person name="Munidasa M.M."/>
            <person name="Ngo D.N."/>
            <person name="Nguyen L.N."/>
            <person name="Nguyen T.N."/>
            <person name="Nguyen N.N."/>
            <person name="Obregon M.O."/>
            <person name="Okwuonu G.O."/>
            <person name="Ongeri F.O."/>
            <person name="Onwere C.O."/>
            <person name="Osifeso I.O."/>
            <person name="Parra A.P."/>
            <person name="Patil S.P."/>
            <person name="Perez A.P."/>
            <person name="Perez Y.P."/>
            <person name="Pham C.P."/>
            <person name="Pu L.-L.P."/>
            <person name="Puazo M.P."/>
            <person name="Quiroz J.Q."/>
            <person name="Rouhana J.R."/>
            <person name="Ruiz M.R."/>
            <person name="Ruiz S.-J.R."/>
            <person name="Saada N.S."/>
            <person name="Santibanez J.S."/>
            <person name="Scheel M.S."/>
            <person name="Schneider B.S."/>
            <person name="Simmons D.S."/>
            <person name="Sisson I.S."/>
            <person name="Tang L.-Y.T."/>
            <person name="Thornton R.T."/>
            <person name="Tisius J.T."/>
            <person name="Toledanes G.T."/>
            <person name="Trejos Z.T."/>
            <person name="Usmani K.U."/>
            <person name="Varghese R.V."/>
            <person name="Vattathil S.V."/>
            <person name="Vee V.V."/>
            <person name="Walker D.W."/>
            <person name="Weissenberger G.W."/>
            <person name="White C.W."/>
            <person name="Williams A.W."/>
            <person name="Woodworth J.W."/>
            <person name="Wright R.W."/>
            <person name="Zhu Y.Z."/>
            <person name="Han Y.H."/>
            <person name="Newsham I.N."/>
            <person name="Nazareth L.N."/>
            <person name="Worley K.W."/>
            <person name="Muzny D.M."/>
            <person name="Rogers J.R."/>
            <person name="Gibbs R.G."/>
        </authorList>
    </citation>
    <scope>NUCLEOTIDE SEQUENCE [LARGE SCALE GENOMIC DNA]</scope>
</reference>
<sequence length="112" mass="13141">MKLQNGRIAVTTVLEEELFRRTAVGLWHAKEINLCCESCSICQAAIQWCDLRSLQPLHSWFKQFSCLILPSIWDYRCPPPHLANFNFLFFSRDRVSPCWPGWSRTPDLKRIT</sequence>
<evidence type="ECO:0000313" key="1">
    <source>
        <dbReference type="Ensembl" id="ENSPANP00000052173.1"/>
    </source>
</evidence>
<reference evidence="1" key="2">
    <citation type="submission" date="2025-08" db="UniProtKB">
        <authorList>
            <consortium name="Ensembl"/>
        </authorList>
    </citation>
    <scope>IDENTIFICATION</scope>
</reference>
<proteinExistence type="predicted"/>
<dbReference type="Ensembl" id="ENSPANT00000068205.1">
    <property type="protein sequence ID" value="ENSPANP00000052173.1"/>
    <property type="gene ID" value="ENSPANG00000043211.1"/>
</dbReference>
<dbReference type="GeneTree" id="ENSGT00940000161627"/>
<organism evidence="1 2">
    <name type="scientific">Papio anubis</name>
    <name type="common">Olive baboon</name>
    <dbReference type="NCBI Taxonomy" id="9555"/>
    <lineage>
        <taxon>Eukaryota</taxon>
        <taxon>Metazoa</taxon>
        <taxon>Chordata</taxon>
        <taxon>Craniata</taxon>
        <taxon>Vertebrata</taxon>
        <taxon>Euteleostomi</taxon>
        <taxon>Mammalia</taxon>
        <taxon>Eutheria</taxon>
        <taxon>Euarchontoglires</taxon>
        <taxon>Primates</taxon>
        <taxon>Haplorrhini</taxon>
        <taxon>Catarrhini</taxon>
        <taxon>Cercopithecidae</taxon>
        <taxon>Cercopithecinae</taxon>
        <taxon>Papio</taxon>
    </lineage>
</organism>
<dbReference type="Proteomes" id="UP000028761">
    <property type="component" value="Chromosome 8"/>
</dbReference>
<accession>A0A8I5NE40</accession>